<dbReference type="InterPro" id="IPR002126">
    <property type="entry name" value="Cadherin-like_dom"/>
</dbReference>
<keyword evidence="5" id="KW-0677">Repeat</keyword>
<evidence type="ECO:0000256" key="11">
    <source>
        <dbReference type="ARBA" id="ARBA00023180"/>
    </source>
</evidence>
<protein>
    <submittedName>
        <fullName evidence="12">Uncharacterized protein</fullName>
    </submittedName>
</protein>
<proteinExistence type="predicted"/>
<dbReference type="PROSITE" id="PS50268">
    <property type="entry name" value="CADHERIN_2"/>
    <property type="match status" value="4"/>
</dbReference>
<dbReference type="GO" id="GO:0005886">
    <property type="term" value="C:plasma membrane"/>
    <property type="evidence" value="ECO:0007669"/>
    <property type="project" value="InterPro"/>
</dbReference>
<name>A0A7R8WBB4_9CRUS</name>
<dbReference type="InterPro" id="IPR015919">
    <property type="entry name" value="Cadherin-like_sf"/>
</dbReference>
<keyword evidence="4" id="KW-0732">Signal</keyword>
<reference evidence="12" key="1">
    <citation type="submission" date="2020-11" db="EMBL/GenBank/DDBJ databases">
        <authorList>
            <person name="Tran Van P."/>
        </authorList>
    </citation>
    <scope>NUCLEOTIDE SEQUENCE</scope>
</reference>
<dbReference type="PANTHER" id="PTHR24026:SF136">
    <property type="entry name" value="PROTOCADHERIN-23"/>
    <property type="match status" value="1"/>
</dbReference>
<dbReference type="Gene3D" id="2.60.40.60">
    <property type="entry name" value="Cadherins"/>
    <property type="match status" value="5"/>
</dbReference>
<evidence type="ECO:0000256" key="1">
    <source>
        <dbReference type="ARBA" id="ARBA00004167"/>
    </source>
</evidence>
<evidence type="ECO:0000256" key="3">
    <source>
        <dbReference type="ARBA" id="ARBA00022692"/>
    </source>
</evidence>
<evidence type="ECO:0000256" key="9">
    <source>
        <dbReference type="ARBA" id="ARBA00023136"/>
    </source>
</evidence>
<dbReference type="EMBL" id="OB660769">
    <property type="protein sequence ID" value="CAD7226186.1"/>
    <property type="molecule type" value="Genomic_DNA"/>
</dbReference>
<evidence type="ECO:0000256" key="7">
    <source>
        <dbReference type="ARBA" id="ARBA00022889"/>
    </source>
</evidence>
<dbReference type="SUPFAM" id="SSF49313">
    <property type="entry name" value="Cadherin-like"/>
    <property type="match status" value="4"/>
</dbReference>
<dbReference type="AlphaFoldDB" id="A0A7R8WBB4"/>
<evidence type="ECO:0000256" key="2">
    <source>
        <dbReference type="ARBA" id="ARBA00022536"/>
    </source>
</evidence>
<evidence type="ECO:0000256" key="4">
    <source>
        <dbReference type="ARBA" id="ARBA00022729"/>
    </source>
</evidence>
<evidence type="ECO:0000256" key="10">
    <source>
        <dbReference type="ARBA" id="ARBA00023157"/>
    </source>
</evidence>
<dbReference type="PANTHER" id="PTHR24026">
    <property type="entry name" value="FAT ATYPICAL CADHERIN-RELATED"/>
    <property type="match status" value="1"/>
</dbReference>
<dbReference type="OrthoDB" id="6252479at2759"/>
<dbReference type="InterPro" id="IPR020894">
    <property type="entry name" value="Cadherin_CS"/>
</dbReference>
<keyword evidence="6" id="KW-0106">Calcium</keyword>
<evidence type="ECO:0000256" key="6">
    <source>
        <dbReference type="ARBA" id="ARBA00022837"/>
    </source>
</evidence>
<dbReference type="CDD" id="cd11304">
    <property type="entry name" value="Cadherin_repeat"/>
    <property type="match status" value="4"/>
</dbReference>
<gene>
    <name evidence="12" type="ORF">CTOB1V02_LOCUS4110</name>
</gene>
<dbReference type="GO" id="GO:0005509">
    <property type="term" value="F:calcium ion binding"/>
    <property type="evidence" value="ECO:0007669"/>
    <property type="project" value="UniProtKB-UniRule"/>
</dbReference>
<sequence length="525" mass="59175">MCREELRALRHALSPLMEPASSRFCFGSIREAVKPRRMVHNMERREDLIVPLTFSEPSYHVQLADRAVASTPVANVWVTNAQGEQVVYDLADRSVGGAKFTIDKRTGQIRLSERPSQWSMEELTLTVLATDNIHDPRRLASTTVNVQLVHSNQNRPRFPACDMYKPSVREESSVGTEVLKVAAIDEDSGEEGVIEYSIVQVPGATRSNFVIDANTGQIRTLRSFDRDEPVSERRLTLPIRATDKGRPPLDAICMITVEVQDINDNPPLFDQTRYEVNVPQDASVGSNWLRLAAMDHDEGLNSEVSFSLEHHERDGFFQVDNKTGVLKLIRPLSSVPVRTKFDFFGVARDSGAVPLQDRVPIHVVVTERQMKPPVWVTSEDSITVKEMHRDFKTPIGSFLAHSAHGDRKSIHYVIERGKSEQTNSETTFRTQVTNGRLYLLLSKFLDYERITKYELTLKALDPRNELSTTKAVTVYVEDENDNLPVIAEVNSISIHENQAPGQPIMKIPVTDADETEAFREHSPGH</sequence>
<keyword evidence="7" id="KW-0130">Cell adhesion</keyword>
<dbReference type="FunFam" id="2.60.40.60:FF:000058">
    <property type="entry name" value="FAT atypical cadherin 3"/>
    <property type="match status" value="1"/>
</dbReference>
<keyword evidence="3" id="KW-0812">Transmembrane</keyword>
<dbReference type="PROSITE" id="PS00232">
    <property type="entry name" value="CADHERIN_1"/>
    <property type="match status" value="2"/>
</dbReference>
<keyword evidence="9" id="KW-0472">Membrane</keyword>
<keyword evidence="8" id="KW-1133">Transmembrane helix</keyword>
<accession>A0A7R8WBB4</accession>
<keyword evidence="11" id="KW-0325">Glycoprotein</keyword>
<evidence type="ECO:0000313" key="12">
    <source>
        <dbReference type="EMBL" id="CAD7226186.1"/>
    </source>
</evidence>
<dbReference type="FunFam" id="2.60.40.60:FF:000116">
    <property type="entry name" value="Dachsous cadherin-related 2"/>
    <property type="match status" value="1"/>
</dbReference>
<comment type="subcellular location">
    <subcellularLocation>
        <location evidence="1">Membrane</location>
        <topology evidence="1">Single-pass membrane protein</topology>
    </subcellularLocation>
</comment>
<dbReference type="GO" id="GO:0007156">
    <property type="term" value="P:homophilic cell adhesion via plasma membrane adhesion molecules"/>
    <property type="evidence" value="ECO:0007669"/>
    <property type="project" value="InterPro"/>
</dbReference>
<evidence type="ECO:0000256" key="8">
    <source>
        <dbReference type="ARBA" id="ARBA00022989"/>
    </source>
</evidence>
<keyword evidence="10" id="KW-1015">Disulfide bond</keyword>
<organism evidence="12">
    <name type="scientific">Cyprideis torosa</name>
    <dbReference type="NCBI Taxonomy" id="163714"/>
    <lineage>
        <taxon>Eukaryota</taxon>
        <taxon>Metazoa</taxon>
        <taxon>Ecdysozoa</taxon>
        <taxon>Arthropoda</taxon>
        <taxon>Crustacea</taxon>
        <taxon>Oligostraca</taxon>
        <taxon>Ostracoda</taxon>
        <taxon>Podocopa</taxon>
        <taxon>Podocopida</taxon>
        <taxon>Cytherocopina</taxon>
        <taxon>Cytheroidea</taxon>
        <taxon>Cytherideidae</taxon>
        <taxon>Cyprideis</taxon>
    </lineage>
</organism>
<dbReference type="SMART" id="SM00112">
    <property type="entry name" value="CA"/>
    <property type="match status" value="4"/>
</dbReference>
<dbReference type="Pfam" id="PF00028">
    <property type="entry name" value="Cadherin"/>
    <property type="match status" value="2"/>
</dbReference>
<keyword evidence="2" id="KW-0245">EGF-like domain</keyword>
<evidence type="ECO:0000256" key="5">
    <source>
        <dbReference type="ARBA" id="ARBA00022737"/>
    </source>
</evidence>
<dbReference type="PRINTS" id="PR00205">
    <property type="entry name" value="CADHERIN"/>
</dbReference>